<dbReference type="Proteomes" id="UP000289260">
    <property type="component" value="Chromosome"/>
</dbReference>
<sequence>MTNEWKPKRPVVVLAALAVLAAVIAASGCLQEVPIVARDTGNKTTNLTLEQQREWVSEQFDTTVAASGVSEGWYWGSATKVPWSERAADRELVLGSWFPRKCGLGGRLDESIRHKSGITDASGIASKVRAFWESDGWTVTDVWSDPDPDEPHFRADREDGAFMGFQASVDGMSLSVYSACSVNNTVTNWRSSGDDESTDSEYQRERRERRQHGGIG</sequence>
<evidence type="ECO:0000256" key="1">
    <source>
        <dbReference type="SAM" id="MobiDB-lite"/>
    </source>
</evidence>
<dbReference type="KEGG" id="ltr:EVS81_06640"/>
<reference evidence="2 3" key="1">
    <citation type="submission" date="2019-02" db="EMBL/GenBank/DDBJ databases">
        <authorList>
            <person name="Sun L."/>
            <person name="Pan D."/>
            <person name="Wu X."/>
        </authorList>
    </citation>
    <scope>NUCLEOTIDE SEQUENCE [LARGE SCALE GENOMIC DNA]</scope>
    <source>
        <strain evidence="2 3">JW-1</strain>
    </source>
</reference>
<feature type="region of interest" description="Disordered" evidence="1">
    <location>
        <begin position="188"/>
        <end position="216"/>
    </location>
</feature>
<dbReference type="EMBL" id="CP035806">
    <property type="protein sequence ID" value="QBE48549.1"/>
    <property type="molecule type" value="Genomic_DNA"/>
</dbReference>
<dbReference type="AlphaFoldDB" id="A0A4V0Z1I7"/>
<evidence type="ECO:0008006" key="4">
    <source>
        <dbReference type="Google" id="ProtNLM"/>
    </source>
</evidence>
<evidence type="ECO:0000313" key="2">
    <source>
        <dbReference type="EMBL" id="QBE48549.1"/>
    </source>
</evidence>
<organism evidence="2 3">
    <name type="scientific">Leucobacter triazinivorans</name>
    <dbReference type="NCBI Taxonomy" id="1784719"/>
    <lineage>
        <taxon>Bacteria</taxon>
        <taxon>Bacillati</taxon>
        <taxon>Actinomycetota</taxon>
        <taxon>Actinomycetes</taxon>
        <taxon>Micrococcales</taxon>
        <taxon>Microbacteriaceae</taxon>
        <taxon>Leucobacter</taxon>
    </lineage>
</organism>
<accession>A0A4V0Z1I7</accession>
<dbReference type="RefSeq" id="WP_130109685.1">
    <property type="nucleotide sequence ID" value="NZ_CP035806.1"/>
</dbReference>
<proteinExistence type="predicted"/>
<evidence type="ECO:0000313" key="3">
    <source>
        <dbReference type="Proteomes" id="UP000289260"/>
    </source>
</evidence>
<name>A0A4V0Z1I7_9MICO</name>
<keyword evidence="3" id="KW-1185">Reference proteome</keyword>
<dbReference type="OrthoDB" id="4989450at2"/>
<protein>
    <recommendedName>
        <fullName evidence="4">Lipoprotein</fullName>
    </recommendedName>
</protein>
<gene>
    <name evidence="2" type="ORF">EVS81_06640</name>
</gene>
<dbReference type="PROSITE" id="PS51257">
    <property type="entry name" value="PROKAR_LIPOPROTEIN"/>
    <property type="match status" value="1"/>
</dbReference>